<gene>
    <name evidence="7" type="ORF">IMSHALPRED_007267</name>
</gene>
<evidence type="ECO:0000313" key="8">
    <source>
        <dbReference type="Proteomes" id="UP000664534"/>
    </source>
</evidence>
<evidence type="ECO:0000313" key="7">
    <source>
        <dbReference type="EMBL" id="CAF9927660.1"/>
    </source>
</evidence>
<evidence type="ECO:0000256" key="1">
    <source>
        <dbReference type="ARBA" id="ARBA00004173"/>
    </source>
</evidence>
<comment type="caution">
    <text evidence="7">The sequence shown here is derived from an EMBL/GenBank/DDBJ whole genome shotgun (WGS) entry which is preliminary data.</text>
</comment>
<sequence length="103" mass="11690">MKPTAALYSRLRRLPLTTKQVSNGFYKGTGTGAMGRHTKHGGYVIEWRKVRTYVVPEQLKDCKLTPFVTMQMRPSKGRFEGDPKGALSGEAYLKRWKIENGID</sequence>
<protein>
    <recommendedName>
        <fullName evidence="9">Mitochondrial ribosomal protein L27</fullName>
    </recommendedName>
</protein>
<dbReference type="PANTHER" id="PTHR21338">
    <property type="entry name" value="MITOCHONDRIAL RIBOSOMAL PROTEIN L41"/>
    <property type="match status" value="1"/>
</dbReference>
<dbReference type="Proteomes" id="UP000664534">
    <property type="component" value="Unassembled WGS sequence"/>
</dbReference>
<reference evidence="7" key="1">
    <citation type="submission" date="2021-03" db="EMBL/GenBank/DDBJ databases">
        <authorList>
            <person name="Tagirdzhanova G."/>
        </authorList>
    </citation>
    <scope>NUCLEOTIDE SEQUENCE</scope>
</reference>
<evidence type="ECO:0000256" key="6">
    <source>
        <dbReference type="ARBA" id="ARBA00023274"/>
    </source>
</evidence>
<dbReference type="GO" id="GO:0006412">
    <property type="term" value="P:translation"/>
    <property type="evidence" value="ECO:0007669"/>
    <property type="project" value="TreeGrafter"/>
</dbReference>
<comment type="subcellular location">
    <subcellularLocation>
        <location evidence="1">Mitochondrion</location>
    </subcellularLocation>
</comment>
<dbReference type="PANTHER" id="PTHR21338:SF0">
    <property type="entry name" value="LARGE RIBOSOMAL SUBUNIT PROTEIN ML41"/>
    <property type="match status" value="1"/>
</dbReference>
<keyword evidence="4" id="KW-0689">Ribosomal protein</keyword>
<dbReference type="Pfam" id="PF09809">
    <property type="entry name" value="MRP-L27"/>
    <property type="match status" value="1"/>
</dbReference>
<evidence type="ECO:0000256" key="3">
    <source>
        <dbReference type="ARBA" id="ARBA00022946"/>
    </source>
</evidence>
<dbReference type="OrthoDB" id="408933at2759"/>
<keyword evidence="6" id="KW-0687">Ribonucleoprotein</keyword>
<keyword evidence="3" id="KW-0809">Transit peptide</keyword>
<organism evidence="7 8">
    <name type="scientific">Imshaugia aleurites</name>
    <dbReference type="NCBI Taxonomy" id="172621"/>
    <lineage>
        <taxon>Eukaryota</taxon>
        <taxon>Fungi</taxon>
        <taxon>Dikarya</taxon>
        <taxon>Ascomycota</taxon>
        <taxon>Pezizomycotina</taxon>
        <taxon>Lecanoromycetes</taxon>
        <taxon>OSLEUM clade</taxon>
        <taxon>Lecanoromycetidae</taxon>
        <taxon>Lecanorales</taxon>
        <taxon>Lecanorineae</taxon>
        <taxon>Parmeliaceae</taxon>
        <taxon>Imshaugia</taxon>
    </lineage>
</organism>
<keyword evidence="8" id="KW-1185">Reference proteome</keyword>
<proteinExistence type="inferred from homology"/>
<dbReference type="EMBL" id="CAJPDT010000047">
    <property type="protein sequence ID" value="CAF9927660.1"/>
    <property type="molecule type" value="Genomic_DNA"/>
</dbReference>
<comment type="similarity">
    <text evidence="2">Belongs to the mitochondrion-specific ribosomal protein mL41 family.</text>
</comment>
<evidence type="ECO:0000256" key="2">
    <source>
        <dbReference type="ARBA" id="ARBA00010152"/>
    </source>
</evidence>
<evidence type="ECO:0008006" key="9">
    <source>
        <dbReference type="Google" id="ProtNLM"/>
    </source>
</evidence>
<keyword evidence="5" id="KW-0496">Mitochondrion</keyword>
<name>A0A8H3FPN3_9LECA</name>
<dbReference type="AlphaFoldDB" id="A0A8H3FPN3"/>
<accession>A0A8H3FPN3</accession>
<dbReference type="GO" id="GO:0003735">
    <property type="term" value="F:structural constituent of ribosome"/>
    <property type="evidence" value="ECO:0007669"/>
    <property type="project" value="InterPro"/>
</dbReference>
<evidence type="ECO:0000256" key="5">
    <source>
        <dbReference type="ARBA" id="ARBA00023128"/>
    </source>
</evidence>
<dbReference type="InterPro" id="IPR019189">
    <property type="entry name" value="Ribosomal_mL41"/>
</dbReference>
<evidence type="ECO:0000256" key="4">
    <source>
        <dbReference type="ARBA" id="ARBA00022980"/>
    </source>
</evidence>
<dbReference type="GO" id="GO:0005762">
    <property type="term" value="C:mitochondrial large ribosomal subunit"/>
    <property type="evidence" value="ECO:0007669"/>
    <property type="project" value="InterPro"/>
</dbReference>